<evidence type="ECO:0000313" key="1">
    <source>
        <dbReference type="EMBL" id="KAH7037971.1"/>
    </source>
</evidence>
<evidence type="ECO:0000313" key="2">
    <source>
        <dbReference type="Proteomes" id="UP000756346"/>
    </source>
</evidence>
<keyword evidence="2" id="KW-1185">Reference proteome</keyword>
<reference evidence="1" key="1">
    <citation type="journal article" date="2021" name="Nat. Commun.">
        <title>Genetic determinants of endophytism in the Arabidopsis root mycobiome.</title>
        <authorList>
            <person name="Mesny F."/>
            <person name="Miyauchi S."/>
            <person name="Thiergart T."/>
            <person name="Pickel B."/>
            <person name="Atanasova L."/>
            <person name="Karlsson M."/>
            <person name="Huettel B."/>
            <person name="Barry K.W."/>
            <person name="Haridas S."/>
            <person name="Chen C."/>
            <person name="Bauer D."/>
            <person name="Andreopoulos W."/>
            <person name="Pangilinan J."/>
            <person name="LaButti K."/>
            <person name="Riley R."/>
            <person name="Lipzen A."/>
            <person name="Clum A."/>
            <person name="Drula E."/>
            <person name="Henrissat B."/>
            <person name="Kohler A."/>
            <person name="Grigoriev I.V."/>
            <person name="Martin F.M."/>
            <person name="Hacquard S."/>
        </authorList>
    </citation>
    <scope>NUCLEOTIDE SEQUENCE</scope>
    <source>
        <strain evidence="1">MPI-CAGE-CH-0230</strain>
    </source>
</reference>
<sequence length="188" mass="20280">MMRPSVRLRAPISTASSAEHAISVTAAAGPLSVALELAFVAGATSTAPFTFTERRGGSDADHGISVAVAAGPLFFALELEFAAEVTSKMIAELRERSAARPVSFRNLLHSWLIVAVRLTLLLTDGLHHDSCCMATSRWAQEVEIEWRRAFNLAALLSDEFTGSCSDKRARFFACAGMLASQAQNCTRY</sequence>
<dbReference type="AlphaFoldDB" id="A0A9P8YFD4"/>
<dbReference type="GeneID" id="70192840"/>
<dbReference type="EMBL" id="JAGTJQ010000002">
    <property type="protein sequence ID" value="KAH7037971.1"/>
    <property type="molecule type" value="Genomic_DNA"/>
</dbReference>
<accession>A0A9P8YFD4</accession>
<protein>
    <submittedName>
        <fullName evidence="1">Uncharacterized protein</fullName>
    </submittedName>
</protein>
<gene>
    <name evidence="1" type="ORF">B0I36DRAFT_73379</name>
</gene>
<organism evidence="1 2">
    <name type="scientific">Microdochium trichocladiopsis</name>
    <dbReference type="NCBI Taxonomy" id="1682393"/>
    <lineage>
        <taxon>Eukaryota</taxon>
        <taxon>Fungi</taxon>
        <taxon>Dikarya</taxon>
        <taxon>Ascomycota</taxon>
        <taxon>Pezizomycotina</taxon>
        <taxon>Sordariomycetes</taxon>
        <taxon>Xylariomycetidae</taxon>
        <taxon>Xylariales</taxon>
        <taxon>Microdochiaceae</taxon>
        <taxon>Microdochium</taxon>
    </lineage>
</organism>
<dbReference type="Proteomes" id="UP000756346">
    <property type="component" value="Unassembled WGS sequence"/>
</dbReference>
<comment type="caution">
    <text evidence="1">The sequence shown here is derived from an EMBL/GenBank/DDBJ whole genome shotgun (WGS) entry which is preliminary data.</text>
</comment>
<dbReference type="RefSeq" id="XP_046017092.1">
    <property type="nucleotide sequence ID" value="XM_046163294.1"/>
</dbReference>
<name>A0A9P8YFD4_9PEZI</name>
<proteinExistence type="predicted"/>